<comment type="subunit">
    <text evidence="3 9">Homodimer.</text>
</comment>
<evidence type="ECO:0000259" key="11">
    <source>
        <dbReference type="Pfam" id="PF00155"/>
    </source>
</evidence>
<keyword evidence="8 9" id="KW-0368">Histidine biosynthesis</keyword>
<feature type="domain" description="Aminotransferase class I/classII large" evidence="11">
    <location>
        <begin position="67"/>
        <end position="401"/>
    </location>
</feature>
<dbReference type="SUPFAM" id="SSF53383">
    <property type="entry name" value="PLP-dependent transferases"/>
    <property type="match status" value="1"/>
</dbReference>
<comment type="pathway">
    <text evidence="9">Amino-acid biosynthesis; L-histidine biosynthesis; L-histidine from 5-phospho-alpha-D-ribose 1-diphosphate: step 7/9.</text>
</comment>
<dbReference type="Pfam" id="PF00155">
    <property type="entry name" value="Aminotran_1_2"/>
    <property type="match status" value="1"/>
</dbReference>
<dbReference type="UniPathway" id="UPA00031">
    <property type="reaction ID" value="UER00012"/>
</dbReference>
<evidence type="ECO:0000256" key="1">
    <source>
        <dbReference type="ARBA" id="ARBA00001933"/>
    </source>
</evidence>
<dbReference type="Proteomes" id="UP000540191">
    <property type="component" value="Unassembled WGS sequence"/>
</dbReference>
<dbReference type="PANTHER" id="PTHR42885:SF2">
    <property type="entry name" value="HISTIDINOL-PHOSPHATE AMINOTRANSFERASE"/>
    <property type="match status" value="1"/>
</dbReference>
<protein>
    <recommendedName>
        <fullName evidence="9">Histidinol-phosphate aminotransferase</fullName>
        <ecNumber evidence="9">2.6.1.9</ecNumber>
    </recommendedName>
    <alternativeName>
        <fullName evidence="9">Imidazole acetol-phosphate transaminase</fullName>
    </alternativeName>
</protein>
<sequence length="407" mass="42759">MDAQATKAAQAGQSPTANTPNDPACAVTVHNDGGVAPLDRVRLSDLPLRQALRGRTPYGAPQLDVSVRLNTNENTHPVPPGVAEAIAQAVGDIATGLNRYPDREFTALREALADYLGHGLTAEAVWAANGSNEVLQQLLQAFGGPGRRLLAFQPSYSMYPLLAEGTHTQFVDAGRADDFTLSAEHVAESITRHAPHVVVLASPNNPTGTALELDVVDAAYRAGERLAVAGGPAPMIVVDEAYAEFARPGTPSALTLLPGRPRLVVTRTMSKAFALAGARLGYLAADPAVADALRLVRLPYHLSAMTQATALAALRQADALLQTVDQIMAQRDRIVVEAARLGLAPAASDSNFVFIGGFEDASAVFDALLSRGVLVRDVGIPGHLRVTAGTEQEVDAFLEALTQVLAP</sequence>
<dbReference type="InterPro" id="IPR001917">
    <property type="entry name" value="Aminotrans_II_pyridoxalP_BS"/>
</dbReference>
<dbReference type="InterPro" id="IPR005861">
    <property type="entry name" value="HisP_aminotrans"/>
</dbReference>
<organism evidence="12 13">
    <name type="scientific">Micrococcus cohnii</name>
    <dbReference type="NCBI Taxonomy" id="993416"/>
    <lineage>
        <taxon>Bacteria</taxon>
        <taxon>Bacillati</taxon>
        <taxon>Actinomycetota</taxon>
        <taxon>Actinomycetes</taxon>
        <taxon>Micrococcales</taxon>
        <taxon>Micrococcaceae</taxon>
        <taxon>Micrococcus</taxon>
    </lineage>
</organism>
<proteinExistence type="inferred from homology"/>
<dbReference type="InterPro" id="IPR015422">
    <property type="entry name" value="PyrdxlP-dep_Trfase_small"/>
</dbReference>
<dbReference type="PANTHER" id="PTHR42885">
    <property type="entry name" value="HISTIDINOL-PHOSPHATE AMINOTRANSFERASE-RELATED"/>
    <property type="match status" value="1"/>
</dbReference>
<evidence type="ECO:0000256" key="7">
    <source>
        <dbReference type="ARBA" id="ARBA00022898"/>
    </source>
</evidence>
<dbReference type="CDD" id="cd00609">
    <property type="entry name" value="AAT_like"/>
    <property type="match status" value="1"/>
</dbReference>
<dbReference type="Gene3D" id="3.90.1150.10">
    <property type="entry name" value="Aspartate Aminotransferase, domain 1"/>
    <property type="match status" value="1"/>
</dbReference>
<feature type="compositionally biased region" description="Polar residues" evidence="10">
    <location>
        <begin position="11"/>
        <end position="21"/>
    </location>
</feature>
<dbReference type="NCBIfam" id="NF002877">
    <property type="entry name" value="PRK03317.1"/>
    <property type="match status" value="1"/>
</dbReference>
<dbReference type="GO" id="GO:0000105">
    <property type="term" value="P:L-histidine biosynthetic process"/>
    <property type="evidence" value="ECO:0007669"/>
    <property type="project" value="UniProtKB-UniRule"/>
</dbReference>
<evidence type="ECO:0000256" key="3">
    <source>
        <dbReference type="ARBA" id="ARBA00011738"/>
    </source>
</evidence>
<feature type="modified residue" description="N6-(pyridoxal phosphate)lysine" evidence="9">
    <location>
        <position position="271"/>
    </location>
</feature>
<comment type="cofactor">
    <cofactor evidence="1 9">
        <name>pyridoxal 5'-phosphate</name>
        <dbReference type="ChEBI" id="CHEBI:597326"/>
    </cofactor>
</comment>
<keyword evidence="7 9" id="KW-0663">Pyridoxal phosphate</keyword>
<dbReference type="GO" id="GO:0004400">
    <property type="term" value="F:histidinol-phosphate transaminase activity"/>
    <property type="evidence" value="ECO:0007669"/>
    <property type="project" value="UniProtKB-UniRule"/>
</dbReference>
<dbReference type="Gene3D" id="3.40.640.10">
    <property type="entry name" value="Type I PLP-dependent aspartate aminotransferase-like (Major domain)"/>
    <property type="match status" value="1"/>
</dbReference>
<dbReference type="InterPro" id="IPR004839">
    <property type="entry name" value="Aminotransferase_I/II_large"/>
</dbReference>
<evidence type="ECO:0000256" key="5">
    <source>
        <dbReference type="ARBA" id="ARBA00022605"/>
    </source>
</evidence>
<dbReference type="EMBL" id="JACHNA010000001">
    <property type="protein sequence ID" value="MBB4734865.1"/>
    <property type="molecule type" value="Genomic_DNA"/>
</dbReference>
<feature type="region of interest" description="Disordered" evidence="10">
    <location>
        <begin position="1"/>
        <end position="24"/>
    </location>
</feature>
<evidence type="ECO:0000256" key="4">
    <source>
        <dbReference type="ARBA" id="ARBA00022576"/>
    </source>
</evidence>
<name>A0A7W7M2B1_9MICC</name>
<keyword evidence="4 9" id="KW-0032">Aminotransferase</keyword>
<evidence type="ECO:0000256" key="2">
    <source>
        <dbReference type="ARBA" id="ARBA00007970"/>
    </source>
</evidence>
<dbReference type="InterPro" id="IPR015424">
    <property type="entry name" value="PyrdxlP-dep_Trfase"/>
</dbReference>
<accession>A0A7W7M2B1</accession>
<keyword evidence="13" id="KW-1185">Reference proteome</keyword>
<evidence type="ECO:0000256" key="6">
    <source>
        <dbReference type="ARBA" id="ARBA00022679"/>
    </source>
</evidence>
<comment type="caution">
    <text evidence="12">The sequence shown here is derived from an EMBL/GenBank/DDBJ whole genome shotgun (WGS) entry which is preliminary data.</text>
</comment>
<dbReference type="PROSITE" id="PS00599">
    <property type="entry name" value="AA_TRANSFER_CLASS_2"/>
    <property type="match status" value="1"/>
</dbReference>
<evidence type="ECO:0000256" key="8">
    <source>
        <dbReference type="ARBA" id="ARBA00023102"/>
    </source>
</evidence>
<keyword evidence="5 9" id="KW-0028">Amino-acid biosynthesis</keyword>
<gene>
    <name evidence="9" type="primary">hisC</name>
    <name evidence="12" type="ORF">HDA30_000373</name>
</gene>
<dbReference type="GO" id="GO:0030170">
    <property type="term" value="F:pyridoxal phosphate binding"/>
    <property type="evidence" value="ECO:0007669"/>
    <property type="project" value="InterPro"/>
</dbReference>
<dbReference type="EC" id="2.6.1.9" evidence="9"/>
<evidence type="ECO:0000256" key="9">
    <source>
        <dbReference type="HAMAP-Rule" id="MF_01023"/>
    </source>
</evidence>
<dbReference type="RefSeq" id="WP_184240942.1">
    <property type="nucleotide sequence ID" value="NZ_JACHNA010000001.1"/>
</dbReference>
<keyword evidence="6 9" id="KW-0808">Transferase</keyword>
<evidence type="ECO:0000313" key="12">
    <source>
        <dbReference type="EMBL" id="MBB4734865.1"/>
    </source>
</evidence>
<comment type="catalytic activity">
    <reaction evidence="9">
        <text>L-histidinol phosphate + 2-oxoglutarate = 3-(imidazol-4-yl)-2-oxopropyl phosphate + L-glutamate</text>
        <dbReference type="Rhea" id="RHEA:23744"/>
        <dbReference type="ChEBI" id="CHEBI:16810"/>
        <dbReference type="ChEBI" id="CHEBI:29985"/>
        <dbReference type="ChEBI" id="CHEBI:57766"/>
        <dbReference type="ChEBI" id="CHEBI:57980"/>
        <dbReference type="EC" id="2.6.1.9"/>
    </reaction>
</comment>
<comment type="similarity">
    <text evidence="2 9">Belongs to the class-II pyridoxal-phosphate-dependent aminotransferase family. Histidinol-phosphate aminotransferase subfamily.</text>
</comment>
<evidence type="ECO:0000313" key="13">
    <source>
        <dbReference type="Proteomes" id="UP000540191"/>
    </source>
</evidence>
<dbReference type="AlphaFoldDB" id="A0A7W7M2B1"/>
<evidence type="ECO:0000256" key="10">
    <source>
        <dbReference type="SAM" id="MobiDB-lite"/>
    </source>
</evidence>
<reference evidence="12 13" key="1">
    <citation type="submission" date="2020-08" db="EMBL/GenBank/DDBJ databases">
        <title>Sequencing the genomes of 1000 actinobacteria strains.</title>
        <authorList>
            <person name="Klenk H.-P."/>
        </authorList>
    </citation>
    <scope>NUCLEOTIDE SEQUENCE [LARGE SCALE GENOMIC DNA]</scope>
    <source>
        <strain evidence="12 13">DSM 23974</strain>
    </source>
</reference>
<dbReference type="NCBIfam" id="TIGR01141">
    <property type="entry name" value="hisC"/>
    <property type="match status" value="1"/>
</dbReference>
<dbReference type="InterPro" id="IPR015421">
    <property type="entry name" value="PyrdxlP-dep_Trfase_major"/>
</dbReference>
<dbReference type="HAMAP" id="MF_01023">
    <property type="entry name" value="HisC_aminotrans_2"/>
    <property type="match status" value="1"/>
</dbReference>